<evidence type="ECO:0000256" key="2">
    <source>
        <dbReference type="ARBA" id="ARBA00013061"/>
    </source>
</evidence>
<comment type="similarity">
    <text evidence="8">Belongs to the phosphoglycerate kinase family.</text>
</comment>
<dbReference type="EC" id="2.7.2.3" evidence="2 8"/>
<dbReference type="SUPFAM" id="SSF53748">
    <property type="entry name" value="Phosphoglycerate kinase"/>
    <property type="match status" value="1"/>
</dbReference>
<dbReference type="EMBL" id="MFLC01000025">
    <property type="protein sequence ID" value="OGG55019.1"/>
    <property type="molecule type" value="Genomic_DNA"/>
</dbReference>
<dbReference type="AlphaFoldDB" id="A0A1F6D0R6"/>
<evidence type="ECO:0000256" key="4">
    <source>
        <dbReference type="ARBA" id="ARBA00022741"/>
    </source>
</evidence>
<sequence>MRDIRTETQLKGKRVLVRIDIDDALETPFPVRAIVPTISFLREQGARIILLAHVGRDGESSALPLSEVLNKEINVRFVPDITGDVAQDAVVHMHDGEVVFLENVRRDKREVANDEGFARELASLADVYVNEAFAVSHRKHASIVGVPQFLPSFSGIQFQKEIEMLSKARMPESPSLFILGGAKFETKLPLITAFSRLYDSVFIGGALANNFFKARGFEIGTSTLSGEENNISDLLVQENILVPIDVVVAHEGVRDIKTPDALQLHERIADAGPQTLALLKEKIAHSRTILWNGPLGEYENGFGEATDALARALAESTARTTVGGGDTAASIASLGLEEKFTFLSTGGGAMLDYLLEGTLPGIEALRS</sequence>
<dbReference type="Proteomes" id="UP000177659">
    <property type="component" value="Unassembled WGS sequence"/>
</dbReference>
<feature type="binding site" evidence="7">
    <location>
        <position position="187"/>
    </location>
    <ligand>
        <name>ATP</name>
        <dbReference type="ChEBI" id="CHEBI:30616"/>
    </ligand>
</feature>
<comment type="caution">
    <text evidence="9">The sequence shown here is derived from an EMBL/GenBank/DDBJ whole genome shotgun (WGS) entry which is preliminary data.</text>
</comment>
<dbReference type="GO" id="GO:0005829">
    <property type="term" value="C:cytosol"/>
    <property type="evidence" value="ECO:0007669"/>
    <property type="project" value="TreeGrafter"/>
</dbReference>
<dbReference type="InterPro" id="IPR036043">
    <property type="entry name" value="Phosphoglycerate_kinase_sf"/>
</dbReference>
<evidence type="ECO:0000256" key="7">
    <source>
        <dbReference type="PIRSR" id="PIRSR000724-2"/>
    </source>
</evidence>
<dbReference type="GO" id="GO:0006096">
    <property type="term" value="P:glycolytic process"/>
    <property type="evidence" value="ECO:0007669"/>
    <property type="project" value="InterPro"/>
</dbReference>
<dbReference type="GO" id="GO:0006094">
    <property type="term" value="P:gluconeogenesis"/>
    <property type="evidence" value="ECO:0007669"/>
    <property type="project" value="TreeGrafter"/>
</dbReference>
<keyword evidence="3 8" id="KW-0808">Transferase</keyword>
<keyword evidence="5 8" id="KW-0418">Kinase</keyword>
<gene>
    <name evidence="9" type="ORF">A3D62_03180</name>
</gene>
<feature type="binding site" evidence="7">
    <location>
        <begin position="324"/>
        <end position="327"/>
    </location>
    <ligand>
        <name>ATP</name>
        <dbReference type="ChEBI" id="CHEBI:30616"/>
    </ligand>
</feature>
<evidence type="ECO:0000256" key="8">
    <source>
        <dbReference type="RuleBase" id="RU000532"/>
    </source>
</evidence>
<evidence type="ECO:0000313" key="10">
    <source>
        <dbReference type="Proteomes" id="UP000177659"/>
    </source>
</evidence>
<evidence type="ECO:0000313" key="9">
    <source>
        <dbReference type="EMBL" id="OGG55019.1"/>
    </source>
</evidence>
<dbReference type="Pfam" id="PF00162">
    <property type="entry name" value="PGK"/>
    <property type="match status" value="1"/>
</dbReference>
<accession>A0A1F6D0R6</accession>
<feature type="binding site" evidence="7">
    <location>
        <position position="299"/>
    </location>
    <ligand>
        <name>ATP</name>
        <dbReference type="ChEBI" id="CHEBI:30616"/>
    </ligand>
</feature>
<dbReference type="GO" id="GO:0005524">
    <property type="term" value="F:ATP binding"/>
    <property type="evidence" value="ECO:0007669"/>
    <property type="project" value="UniProtKB-KW"/>
</dbReference>
<name>A0A1F6D0R6_9BACT</name>
<dbReference type="PRINTS" id="PR00477">
    <property type="entry name" value="PHGLYCKINASE"/>
</dbReference>
<dbReference type="PANTHER" id="PTHR11406">
    <property type="entry name" value="PHOSPHOGLYCERATE KINASE"/>
    <property type="match status" value="1"/>
</dbReference>
<dbReference type="GO" id="GO:0043531">
    <property type="term" value="F:ADP binding"/>
    <property type="evidence" value="ECO:0007669"/>
    <property type="project" value="TreeGrafter"/>
</dbReference>
<dbReference type="Gene3D" id="3.40.50.1260">
    <property type="entry name" value="Phosphoglycerate kinase, N-terminal domain"/>
    <property type="match status" value="2"/>
</dbReference>
<dbReference type="InterPro" id="IPR001576">
    <property type="entry name" value="Phosphoglycerate_kinase"/>
</dbReference>
<dbReference type="PIRSF" id="PIRSF000724">
    <property type="entry name" value="Pgk"/>
    <property type="match status" value="1"/>
</dbReference>
<evidence type="ECO:0000256" key="6">
    <source>
        <dbReference type="ARBA" id="ARBA00022840"/>
    </source>
</evidence>
<proteinExistence type="inferred from homology"/>
<protein>
    <recommendedName>
        <fullName evidence="2 8">Phosphoglycerate kinase</fullName>
        <ecNumber evidence="2 8">2.7.2.3</ecNumber>
    </recommendedName>
</protein>
<dbReference type="GO" id="GO:0004618">
    <property type="term" value="F:phosphoglycerate kinase activity"/>
    <property type="evidence" value="ECO:0007669"/>
    <property type="project" value="UniProtKB-EC"/>
</dbReference>
<evidence type="ECO:0000256" key="3">
    <source>
        <dbReference type="ARBA" id="ARBA00022679"/>
    </source>
</evidence>
<reference evidence="9 10" key="1">
    <citation type="journal article" date="2016" name="Nat. Commun.">
        <title>Thousands of microbial genomes shed light on interconnected biogeochemical processes in an aquifer system.</title>
        <authorList>
            <person name="Anantharaman K."/>
            <person name="Brown C.T."/>
            <person name="Hug L.A."/>
            <person name="Sharon I."/>
            <person name="Castelle C.J."/>
            <person name="Probst A.J."/>
            <person name="Thomas B.C."/>
            <person name="Singh A."/>
            <person name="Wilkins M.J."/>
            <person name="Karaoz U."/>
            <person name="Brodie E.L."/>
            <person name="Williams K.H."/>
            <person name="Hubbard S.S."/>
            <person name="Banfield J.F."/>
        </authorList>
    </citation>
    <scope>NUCLEOTIDE SEQUENCE [LARGE SCALE GENOMIC DNA]</scope>
</reference>
<evidence type="ECO:0000256" key="1">
    <source>
        <dbReference type="ARBA" id="ARBA00000642"/>
    </source>
</evidence>
<dbReference type="InterPro" id="IPR015824">
    <property type="entry name" value="Phosphoglycerate_kinase_N"/>
</dbReference>
<comment type="catalytic activity">
    <reaction evidence="1 8">
        <text>(2R)-3-phosphoglycerate + ATP = (2R)-3-phospho-glyceroyl phosphate + ADP</text>
        <dbReference type="Rhea" id="RHEA:14801"/>
        <dbReference type="ChEBI" id="CHEBI:30616"/>
        <dbReference type="ChEBI" id="CHEBI:57604"/>
        <dbReference type="ChEBI" id="CHEBI:58272"/>
        <dbReference type="ChEBI" id="CHEBI:456216"/>
        <dbReference type="EC" id="2.7.2.3"/>
    </reaction>
</comment>
<evidence type="ECO:0000256" key="5">
    <source>
        <dbReference type="ARBA" id="ARBA00022777"/>
    </source>
</evidence>
<keyword evidence="6 7" id="KW-0067">ATP-binding</keyword>
<keyword evidence="4" id="KW-0547">Nucleotide-binding</keyword>
<organism evidence="9 10">
    <name type="scientific">Candidatus Kaiserbacteria bacterium RIFCSPHIGHO2_02_FULL_49_11</name>
    <dbReference type="NCBI Taxonomy" id="1798489"/>
    <lineage>
        <taxon>Bacteria</taxon>
        <taxon>Candidatus Kaiseribacteriota</taxon>
    </lineage>
</organism>
<dbReference type="PANTHER" id="PTHR11406:SF23">
    <property type="entry name" value="PHOSPHOGLYCERATE KINASE 1, CHLOROPLASTIC-RELATED"/>
    <property type="match status" value="1"/>
</dbReference>